<dbReference type="InterPro" id="IPR017583">
    <property type="entry name" value="Tagatose/fructose_Pkinase"/>
</dbReference>
<dbReference type="Pfam" id="PF00294">
    <property type="entry name" value="PfkB"/>
    <property type="match status" value="1"/>
</dbReference>
<comment type="similarity">
    <text evidence="1">Belongs to the carbohydrate kinase pfkB family.</text>
</comment>
<reference evidence="10 11" key="1">
    <citation type="submission" date="2016-11" db="EMBL/GenBank/DDBJ databases">
        <authorList>
            <person name="Jaros S."/>
            <person name="Januszkiewicz K."/>
            <person name="Wedrychowicz H."/>
        </authorList>
    </citation>
    <scope>NUCLEOTIDE SEQUENCE [LARGE SCALE GENOMIC DNA]</scope>
    <source>
        <strain evidence="10 11">DSM 6191</strain>
    </source>
</reference>
<gene>
    <name evidence="10" type="ORF">SAMN02745941_03792</name>
</gene>
<comment type="catalytic activity">
    <reaction evidence="6 8">
        <text>beta-D-fructose 1-phosphate + ATP = beta-D-fructose 1,6-bisphosphate + ADP + H(+)</text>
        <dbReference type="Rhea" id="RHEA:14213"/>
        <dbReference type="ChEBI" id="CHEBI:15378"/>
        <dbReference type="ChEBI" id="CHEBI:30616"/>
        <dbReference type="ChEBI" id="CHEBI:32966"/>
        <dbReference type="ChEBI" id="CHEBI:138881"/>
        <dbReference type="ChEBI" id="CHEBI:456216"/>
        <dbReference type="EC" id="2.7.1.56"/>
    </reaction>
</comment>
<evidence type="ECO:0000259" key="9">
    <source>
        <dbReference type="Pfam" id="PF00294"/>
    </source>
</evidence>
<keyword evidence="5 7" id="KW-0067">ATP-binding</keyword>
<dbReference type="EMBL" id="FQXU01000014">
    <property type="protein sequence ID" value="SHI43877.1"/>
    <property type="molecule type" value="Genomic_DNA"/>
</dbReference>
<dbReference type="FunFam" id="3.40.1190.20:FF:000001">
    <property type="entry name" value="Phosphofructokinase"/>
    <property type="match status" value="1"/>
</dbReference>
<dbReference type="AlphaFoldDB" id="A0A1M6B5D7"/>
<evidence type="ECO:0000256" key="4">
    <source>
        <dbReference type="ARBA" id="ARBA00022777"/>
    </source>
</evidence>
<comment type="catalytic activity">
    <reaction evidence="7">
        <text>D-tagatofuranose 6-phosphate + ATP = D-tagatofuranose 1,6-bisphosphate + ADP + H(+)</text>
        <dbReference type="Rhea" id="RHEA:12420"/>
        <dbReference type="ChEBI" id="CHEBI:15378"/>
        <dbReference type="ChEBI" id="CHEBI:30616"/>
        <dbReference type="ChEBI" id="CHEBI:58694"/>
        <dbReference type="ChEBI" id="CHEBI:58695"/>
        <dbReference type="ChEBI" id="CHEBI:456216"/>
        <dbReference type="EC" id="2.7.1.144"/>
    </reaction>
</comment>
<dbReference type="UniPathway" id="UPA00704">
    <property type="reaction ID" value="UER00715"/>
</dbReference>
<dbReference type="InterPro" id="IPR011611">
    <property type="entry name" value="PfkB_dom"/>
</dbReference>
<evidence type="ECO:0000313" key="10">
    <source>
        <dbReference type="EMBL" id="SHI43877.1"/>
    </source>
</evidence>
<dbReference type="PIRSF" id="PIRSF000535">
    <property type="entry name" value="1PFK/6PFK/LacC"/>
    <property type="match status" value="1"/>
</dbReference>
<evidence type="ECO:0000313" key="11">
    <source>
        <dbReference type="Proteomes" id="UP000184241"/>
    </source>
</evidence>
<keyword evidence="4 8" id="KW-0418">Kinase</keyword>
<dbReference type="Proteomes" id="UP000184241">
    <property type="component" value="Unassembled WGS sequence"/>
</dbReference>
<evidence type="ECO:0000256" key="1">
    <source>
        <dbReference type="ARBA" id="ARBA00005380"/>
    </source>
</evidence>
<dbReference type="GO" id="GO:0005988">
    <property type="term" value="P:lactose metabolic process"/>
    <property type="evidence" value="ECO:0007669"/>
    <property type="project" value="UniProtKB-KW"/>
</dbReference>
<dbReference type="PANTHER" id="PTHR46566">
    <property type="entry name" value="1-PHOSPHOFRUCTOKINASE-RELATED"/>
    <property type="match status" value="1"/>
</dbReference>
<dbReference type="PROSITE" id="PS00583">
    <property type="entry name" value="PFKB_KINASES_1"/>
    <property type="match status" value="1"/>
</dbReference>
<dbReference type="GO" id="GO:0005524">
    <property type="term" value="F:ATP binding"/>
    <property type="evidence" value="ECO:0007669"/>
    <property type="project" value="UniProtKB-UniRule"/>
</dbReference>
<name>A0A1M6B5D7_9CLOT</name>
<dbReference type="GO" id="GO:0016052">
    <property type="term" value="P:carbohydrate catabolic process"/>
    <property type="evidence" value="ECO:0007669"/>
    <property type="project" value="UniProtKB-ARBA"/>
</dbReference>
<dbReference type="InterPro" id="IPR002173">
    <property type="entry name" value="Carboh/pur_kinase_PfkB_CS"/>
</dbReference>
<comment type="function">
    <text evidence="8">Catalyzes the ATP-dependent phosphorylation of fructose-l-phosphate to fructose-l,6-bisphosphate.</text>
</comment>
<dbReference type="NCBIfam" id="TIGR03828">
    <property type="entry name" value="pfkB"/>
    <property type="match status" value="1"/>
</dbReference>
<keyword evidence="2 7" id="KW-0808">Transferase</keyword>
<dbReference type="GO" id="GO:0005829">
    <property type="term" value="C:cytosol"/>
    <property type="evidence" value="ECO:0007669"/>
    <property type="project" value="TreeGrafter"/>
</dbReference>
<dbReference type="EC" id="2.7.1.144" evidence="7"/>
<dbReference type="RefSeq" id="WP_073022132.1">
    <property type="nucleotide sequence ID" value="NZ_FQXU01000014.1"/>
</dbReference>
<evidence type="ECO:0000256" key="7">
    <source>
        <dbReference type="PIRNR" id="PIRNR000535"/>
    </source>
</evidence>
<dbReference type="GO" id="GO:0008662">
    <property type="term" value="F:1-phosphofructokinase activity"/>
    <property type="evidence" value="ECO:0007669"/>
    <property type="project" value="UniProtKB-UniRule"/>
</dbReference>
<dbReference type="NCBIfam" id="TIGR03168">
    <property type="entry name" value="1-PFK"/>
    <property type="match status" value="1"/>
</dbReference>
<dbReference type="CDD" id="cd01164">
    <property type="entry name" value="FruK_PfkB_like"/>
    <property type="match status" value="1"/>
</dbReference>
<sequence length="312" mass="34011">MVITVTLNPAIDKTLIVDGFQLGSVNRTMDVRHDIGGKGVNVSKVLKNLGIDSLAIGFLGGVFRKSFESELGKRNITHRFVKIKNDTRTNMKIVDNINKTYTDINEAGPQISTEELNEFIDIYKEVCKEGDIVVLSGGVPRGVSKDIYKVLTGIAKEKGALVIIDAEGELLEEGMKEKPFAIKPNDHELSIMFNEDLKDEKSILEKALLVKDNMKISNILVSMGSRGALYITDKGKYIAGGLKVPVKSTVGAGDSMVAALVYSMVKKLDDENTLGFAQACGAATVTLEGTEACSKKQVEELLPKSMELIRRI</sequence>
<proteinExistence type="inferred from homology"/>
<accession>A0A1M6B5D7</accession>
<comment type="similarity">
    <text evidence="7">Belongs to the carbohydrate kinase PfkB family. LacC subfamily.</text>
</comment>
<dbReference type="InterPro" id="IPR029056">
    <property type="entry name" value="Ribokinase-like"/>
</dbReference>
<evidence type="ECO:0000256" key="8">
    <source>
        <dbReference type="RuleBase" id="RU369061"/>
    </source>
</evidence>
<feature type="domain" description="Carbohydrate kinase PfkB" evidence="9">
    <location>
        <begin position="9"/>
        <end position="295"/>
    </location>
</feature>
<dbReference type="GO" id="GO:0009024">
    <property type="term" value="F:tagatose-6-phosphate kinase activity"/>
    <property type="evidence" value="ECO:0007669"/>
    <property type="project" value="UniProtKB-EC"/>
</dbReference>
<dbReference type="Gene3D" id="3.40.1190.20">
    <property type="match status" value="1"/>
</dbReference>
<dbReference type="GO" id="GO:0044281">
    <property type="term" value="P:small molecule metabolic process"/>
    <property type="evidence" value="ECO:0007669"/>
    <property type="project" value="UniProtKB-ARBA"/>
</dbReference>
<evidence type="ECO:0000256" key="6">
    <source>
        <dbReference type="ARBA" id="ARBA00047745"/>
    </source>
</evidence>
<evidence type="ECO:0000256" key="5">
    <source>
        <dbReference type="ARBA" id="ARBA00022840"/>
    </source>
</evidence>
<organism evidence="10 11">
    <name type="scientific">Clostridium intestinale DSM 6191</name>
    <dbReference type="NCBI Taxonomy" id="1121320"/>
    <lineage>
        <taxon>Bacteria</taxon>
        <taxon>Bacillati</taxon>
        <taxon>Bacillota</taxon>
        <taxon>Clostridia</taxon>
        <taxon>Eubacteriales</taxon>
        <taxon>Clostridiaceae</taxon>
        <taxon>Clostridium</taxon>
    </lineage>
</organism>
<evidence type="ECO:0000256" key="3">
    <source>
        <dbReference type="ARBA" id="ARBA00022741"/>
    </source>
</evidence>
<comment type="pathway">
    <text evidence="7">Carbohydrate metabolism; D-tagatose 6-phosphate degradation; D-glyceraldehyde 3-phosphate and glycerone phosphate from D-tagatose 6-phosphate: step 1/2.</text>
</comment>
<dbReference type="InterPro" id="IPR022463">
    <property type="entry name" value="1-PFruKinase"/>
</dbReference>
<keyword evidence="7" id="KW-0423">Lactose metabolism</keyword>
<dbReference type="PANTHER" id="PTHR46566:SF1">
    <property type="entry name" value="1-PHOSPHOFRUCTOKINASE"/>
    <property type="match status" value="1"/>
</dbReference>
<protein>
    <recommendedName>
        <fullName evidence="7">Tagatose-6-phosphate kinase</fullName>
        <ecNumber evidence="7">2.7.1.144</ecNumber>
    </recommendedName>
</protein>
<dbReference type="SUPFAM" id="SSF53613">
    <property type="entry name" value="Ribokinase-like"/>
    <property type="match status" value="1"/>
</dbReference>
<dbReference type="PROSITE" id="PS00584">
    <property type="entry name" value="PFKB_KINASES_2"/>
    <property type="match status" value="1"/>
</dbReference>
<evidence type="ECO:0000256" key="2">
    <source>
        <dbReference type="ARBA" id="ARBA00022679"/>
    </source>
</evidence>
<keyword evidence="3 7" id="KW-0547">Nucleotide-binding</keyword>
<dbReference type="GO" id="GO:2001059">
    <property type="term" value="P:D-tagatose 6-phosphate catabolic process"/>
    <property type="evidence" value="ECO:0007669"/>
    <property type="project" value="UniProtKB-UniPathway"/>
</dbReference>